<evidence type="ECO:0000256" key="1">
    <source>
        <dbReference type="ARBA" id="ARBA00006068"/>
    </source>
</evidence>
<gene>
    <name evidence="4" type="ORF">V1351_11505</name>
</gene>
<evidence type="ECO:0000259" key="3">
    <source>
        <dbReference type="Pfam" id="PF03816"/>
    </source>
</evidence>
<protein>
    <submittedName>
        <fullName evidence="4">LCP family protein</fullName>
    </submittedName>
</protein>
<comment type="similarity">
    <text evidence="1">Belongs to the LytR/CpsA/Psr (LCP) family.</text>
</comment>
<dbReference type="Gene3D" id="3.40.630.190">
    <property type="entry name" value="LCP protein"/>
    <property type="match status" value="1"/>
</dbReference>
<dbReference type="Proteomes" id="UP001382727">
    <property type="component" value="Chromosome"/>
</dbReference>
<accession>A0ABZ2MEW7</accession>
<evidence type="ECO:0000313" key="5">
    <source>
        <dbReference type="Proteomes" id="UP001382727"/>
    </source>
</evidence>
<name>A0ABZ2MEW7_9MICO</name>
<feature type="region of interest" description="Disordered" evidence="2">
    <location>
        <begin position="21"/>
        <end position="44"/>
    </location>
</feature>
<evidence type="ECO:0000256" key="2">
    <source>
        <dbReference type="SAM" id="MobiDB-lite"/>
    </source>
</evidence>
<feature type="domain" description="Cell envelope-related transcriptional attenuator" evidence="3">
    <location>
        <begin position="66"/>
        <end position="207"/>
    </location>
</feature>
<dbReference type="PANTHER" id="PTHR33392:SF6">
    <property type="entry name" value="POLYISOPRENYL-TEICHOIC ACID--PEPTIDOGLYCAN TEICHOIC ACID TRANSFERASE TAGU"/>
    <property type="match status" value="1"/>
</dbReference>
<dbReference type="Pfam" id="PF03816">
    <property type="entry name" value="LytR_cpsA_psr"/>
    <property type="match status" value="1"/>
</dbReference>
<proteinExistence type="inferred from homology"/>
<dbReference type="InterPro" id="IPR050922">
    <property type="entry name" value="LytR/CpsA/Psr_CW_biosynth"/>
</dbReference>
<dbReference type="EMBL" id="CP144913">
    <property type="protein sequence ID" value="WXB75571.1"/>
    <property type="molecule type" value="Genomic_DNA"/>
</dbReference>
<sequence length="303" mass="31902">MAWAVGMFWAVSASWAEVNKVDATPDGDRPSSEGRNVLLVGSDSRAGLTSKEQERLGTGSDTGGARTDSILVLHTGSGPSTLVSIPRDSYVEIPGHGMNKINASFSIGGAELLTETIEHNTGLEMNGYMEIGFGGFAHVVDAVDGVEICVENAMDDEKAHINLQPGCQVLDGKTALGYVRARYSDPKGDLGRAQRQREFLGALSDKVISPANLLLPWRVHSLGTSSAGALTVGEDDSMISTARALWAFRGISSGDGNSLAVPTSNTSLPTAVGTAVVWDEARAEQLFADLRADEPLSITPDDS</sequence>
<keyword evidence="5" id="KW-1185">Reference proteome</keyword>
<dbReference type="NCBIfam" id="TIGR00350">
    <property type="entry name" value="lytR_cpsA_psr"/>
    <property type="match status" value="1"/>
</dbReference>
<dbReference type="PANTHER" id="PTHR33392">
    <property type="entry name" value="POLYISOPRENYL-TEICHOIC ACID--PEPTIDOGLYCAN TEICHOIC ACID TRANSFERASE TAGU"/>
    <property type="match status" value="1"/>
</dbReference>
<organism evidence="4 5">
    <name type="scientific">Janibacter alittae</name>
    <dbReference type="NCBI Taxonomy" id="3115209"/>
    <lineage>
        <taxon>Bacteria</taxon>
        <taxon>Bacillati</taxon>
        <taxon>Actinomycetota</taxon>
        <taxon>Actinomycetes</taxon>
        <taxon>Micrococcales</taxon>
        <taxon>Intrasporangiaceae</taxon>
        <taxon>Janibacter</taxon>
    </lineage>
</organism>
<dbReference type="RefSeq" id="WP_338748300.1">
    <property type="nucleotide sequence ID" value="NZ_CP144913.1"/>
</dbReference>
<reference evidence="4 5" key="1">
    <citation type="submission" date="2024-02" db="EMBL/GenBank/DDBJ databases">
        <title>Janibacter sp. nov., isolated from gut of marine sandworm.</title>
        <authorList>
            <person name="Kim B."/>
            <person name="Jun M.O."/>
            <person name="Shin N.-R."/>
        </authorList>
    </citation>
    <scope>NUCLEOTIDE SEQUENCE [LARGE SCALE GENOMIC DNA]</scope>
    <source>
        <strain evidence="4 5">A1S7</strain>
    </source>
</reference>
<dbReference type="InterPro" id="IPR004474">
    <property type="entry name" value="LytR_CpsA_psr"/>
</dbReference>
<evidence type="ECO:0000313" key="4">
    <source>
        <dbReference type="EMBL" id="WXB75571.1"/>
    </source>
</evidence>